<dbReference type="InterPro" id="IPR041497">
    <property type="entry name" value="Thump-like"/>
</dbReference>
<evidence type="ECO:0000313" key="3">
    <source>
        <dbReference type="EMBL" id="MDM9632587.1"/>
    </source>
</evidence>
<feature type="domain" description="PG-1098 ferredoxin-like" evidence="2">
    <location>
        <begin position="280"/>
        <end position="322"/>
    </location>
</feature>
<dbReference type="SUPFAM" id="SSF53335">
    <property type="entry name" value="S-adenosyl-L-methionine-dependent methyltransferases"/>
    <property type="match status" value="1"/>
</dbReference>
<keyword evidence="3" id="KW-0808">Transferase</keyword>
<proteinExistence type="predicted"/>
<dbReference type="RefSeq" id="WP_289725950.1">
    <property type="nucleotide sequence ID" value="NZ_JAUDUY010000011.1"/>
</dbReference>
<dbReference type="EMBL" id="JAUDUY010000011">
    <property type="protein sequence ID" value="MDM9632587.1"/>
    <property type="molecule type" value="Genomic_DNA"/>
</dbReference>
<keyword evidence="3" id="KW-0489">Methyltransferase</keyword>
<comment type="caution">
    <text evidence="3">The sequence shown here is derived from an EMBL/GenBank/DDBJ whole genome shotgun (WGS) entry which is preliminary data.</text>
</comment>
<dbReference type="GO" id="GO:0008168">
    <property type="term" value="F:methyltransferase activity"/>
    <property type="evidence" value="ECO:0007669"/>
    <property type="project" value="UniProtKB-KW"/>
</dbReference>
<dbReference type="Pfam" id="PF22013">
    <property type="entry name" value="PG_1098_Fer"/>
    <property type="match status" value="1"/>
</dbReference>
<dbReference type="InterPro" id="IPR029063">
    <property type="entry name" value="SAM-dependent_MTases_sf"/>
</dbReference>
<dbReference type="Proteomes" id="UP001174839">
    <property type="component" value="Unassembled WGS sequence"/>
</dbReference>
<evidence type="ECO:0000259" key="2">
    <source>
        <dbReference type="Pfam" id="PF22013"/>
    </source>
</evidence>
<accession>A0ABT7WI51</accession>
<dbReference type="EC" id="2.1.1.-" evidence="3"/>
<dbReference type="Pfam" id="PF18096">
    <property type="entry name" value="Thump_like"/>
    <property type="match status" value="1"/>
</dbReference>
<dbReference type="Gene3D" id="1.10.10.1110">
    <property type="entry name" value="Methyltransferase PG1098, N-terminal domain"/>
    <property type="match status" value="1"/>
</dbReference>
<dbReference type="Gene3D" id="3.40.50.150">
    <property type="entry name" value="Vaccinia Virus protein VP39"/>
    <property type="match status" value="1"/>
</dbReference>
<evidence type="ECO:0000313" key="4">
    <source>
        <dbReference type="Proteomes" id="UP001174839"/>
    </source>
</evidence>
<organism evidence="3 4">
    <name type="scientific">Robiginitalea aurantiaca</name>
    <dbReference type="NCBI Taxonomy" id="3056915"/>
    <lineage>
        <taxon>Bacteria</taxon>
        <taxon>Pseudomonadati</taxon>
        <taxon>Bacteroidota</taxon>
        <taxon>Flavobacteriia</taxon>
        <taxon>Flavobacteriales</taxon>
        <taxon>Flavobacteriaceae</taxon>
        <taxon>Robiginitalea</taxon>
    </lineage>
</organism>
<feature type="domain" description="THUMP-like" evidence="1">
    <location>
        <begin position="323"/>
        <end position="389"/>
    </location>
</feature>
<evidence type="ECO:0000259" key="1">
    <source>
        <dbReference type="Pfam" id="PF18096"/>
    </source>
</evidence>
<reference evidence="3" key="1">
    <citation type="submission" date="2023-06" db="EMBL/GenBank/DDBJ databases">
        <title>Robiginitalea aurantiacus sp. nov. and Algoriphagus sediminis sp. nov., isolated from coastal sediment.</title>
        <authorList>
            <person name="Zhou Z.Y."/>
            <person name="An J."/>
            <person name="Jia Y.W."/>
            <person name="Du Z.J."/>
        </authorList>
    </citation>
    <scope>NUCLEOTIDE SEQUENCE</scope>
    <source>
        <strain evidence="3">M39</strain>
    </source>
</reference>
<sequence>MNKEILNPEVQDFIFKNFEADPVVISLGKSPFPNISSRELAEQIGGRKKIKTKLPFWFNQKGIYYPPALNLEQTSSEITGRYKASIAKGRRLLDITGGSGIDTYLMREGFQEVHYAERNADLAEITRHNMGILKANNIHIHIGDALELLKNQGSNPTWDWIYLDPSRRKNDRSKVFMLADCEPALPDILPALFKAGRNILIKTSPMLDVTEGTRLLKSVREVHVVAVGNEVRELVWWLQEGFDHEPDRIAVDLKATLPPFRFRISEEYQATSDFDEPLAYLYEPNAALLKAGAFKMTGIQYGLKKIHLSTHLYTSDSLVDFPGRRFKILENLNYKPGKLPFKKANVSARNFPESVAAIRKRNRIQDGGDTYLFFVRTLGDALRVLVCQRL</sequence>
<protein>
    <submittedName>
        <fullName evidence="3">Class I SAM-dependent methyltransferase</fullName>
        <ecNumber evidence="3">2.1.1.-</ecNumber>
    </submittedName>
</protein>
<gene>
    <name evidence="3" type="ORF">QU605_14005</name>
</gene>
<keyword evidence="4" id="KW-1185">Reference proteome</keyword>
<dbReference type="InterPro" id="IPR054168">
    <property type="entry name" value="PG_1098_Fer"/>
</dbReference>
<dbReference type="CDD" id="cd02440">
    <property type="entry name" value="AdoMet_MTases"/>
    <property type="match status" value="1"/>
</dbReference>
<name>A0ABT7WI51_9FLAO</name>
<dbReference type="GO" id="GO:0032259">
    <property type="term" value="P:methylation"/>
    <property type="evidence" value="ECO:0007669"/>
    <property type="project" value="UniProtKB-KW"/>
</dbReference>